<feature type="transmembrane region" description="Helical" evidence="2">
    <location>
        <begin position="129"/>
        <end position="149"/>
    </location>
</feature>
<feature type="transmembrane region" description="Helical" evidence="2">
    <location>
        <begin position="155"/>
        <end position="176"/>
    </location>
</feature>
<dbReference type="AlphaFoldDB" id="A0A9D4QKG5"/>
<keyword evidence="4" id="KW-1185">Reference proteome</keyword>
<evidence type="ECO:0000256" key="2">
    <source>
        <dbReference type="SAM" id="Phobius"/>
    </source>
</evidence>
<reference evidence="3" key="2">
    <citation type="submission" date="2021-09" db="EMBL/GenBank/DDBJ databases">
        <authorList>
            <person name="Jia N."/>
            <person name="Wang J."/>
            <person name="Shi W."/>
            <person name="Du L."/>
            <person name="Sun Y."/>
            <person name="Zhan W."/>
            <person name="Jiang J."/>
            <person name="Wang Q."/>
            <person name="Zhang B."/>
            <person name="Ji P."/>
            <person name="Sakyi L.B."/>
            <person name="Cui X."/>
            <person name="Yuan T."/>
            <person name="Jiang B."/>
            <person name="Yang W."/>
            <person name="Lam T.T.-Y."/>
            <person name="Chang Q."/>
            <person name="Ding S."/>
            <person name="Wang X."/>
            <person name="Zhu J."/>
            <person name="Ruan X."/>
            <person name="Zhao L."/>
            <person name="Wei J."/>
            <person name="Que T."/>
            <person name="Du C."/>
            <person name="Cheng J."/>
            <person name="Dai P."/>
            <person name="Han X."/>
            <person name="Huang E."/>
            <person name="Gao Y."/>
            <person name="Liu J."/>
            <person name="Shao H."/>
            <person name="Ye R."/>
            <person name="Li L."/>
            <person name="Wei W."/>
            <person name="Wang X."/>
            <person name="Wang C."/>
            <person name="Huo Q."/>
            <person name="Li W."/>
            <person name="Guo W."/>
            <person name="Chen H."/>
            <person name="Chen S."/>
            <person name="Zhou L."/>
            <person name="Zhou L."/>
            <person name="Ni X."/>
            <person name="Tian J."/>
            <person name="Zhou Y."/>
            <person name="Sheng Y."/>
            <person name="Liu T."/>
            <person name="Pan Y."/>
            <person name="Xia L."/>
            <person name="Li J."/>
            <person name="Zhao F."/>
            <person name="Cao W."/>
        </authorList>
    </citation>
    <scope>NUCLEOTIDE SEQUENCE</scope>
    <source>
        <strain evidence="3">Rsan-2018</strain>
        <tissue evidence="3">Larvae</tissue>
    </source>
</reference>
<reference evidence="3" key="1">
    <citation type="journal article" date="2020" name="Cell">
        <title>Large-Scale Comparative Analyses of Tick Genomes Elucidate Their Genetic Diversity and Vector Capacities.</title>
        <authorList>
            <consortium name="Tick Genome and Microbiome Consortium (TIGMIC)"/>
            <person name="Jia N."/>
            <person name="Wang J."/>
            <person name="Shi W."/>
            <person name="Du L."/>
            <person name="Sun Y."/>
            <person name="Zhan W."/>
            <person name="Jiang J.F."/>
            <person name="Wang Q."/>
            <person name="Zhang B."/>
            <person name="Ji P."/>
            <person name="Bell-Sakyi L."/>
            <person name="Cui X.M."/>
            <person name="Yuan T.T."/>
            <person name="Jiang B.G."/>
            <person name="Yang W.F."/>
            <person name="Lam T.T."/>
            <person name="Chang Q.C."/>
            <person name="Ding S.J."/>
            <person name="Wang X.J."/>
            <person name="Zhu J.G."/>
            <person name="Ruan X.D."/>
            <person name="Zhao L."/>
            <person name="Wei J.T."/>
            <person name="Ye R.Z."/>
            <person name="Que T.C."/>
            <person name="Du C.H."/>
            <person name="Zhou Y.H."/>
            <person name="Cheng J.X."/>
            <person name="Dai P.F."/>
            <person name="Guo W.B."/>
            <person name="Han X.H."/>
            <person name="Huang E.J."/>
            <person name="Li L.F."/>
            <person name="Wei W."/>
            <person name="Gao Y.C."/>
            <person name="Liu J.Z."/>
            <person name="Shao H.Z."/>
            <person name="Wang X."/>
            <person name="Wang C.C."/>
            <person name="Yang T.C."/>
            <person name="Huo Q.B."/>
            <person name="Li W."/>
            <person name="Chen H.Y."/>
            <person name="Chen S.E."/>
            <person name="Zhou L.G."/>
            <person name="Ni X.B."/>
            <person name="Tian J.H."/>
            <person name="Sheng Y."/>
            <person name="Liu T."/>
            <person name="Pan Y.S."/>
            <person name="Xia L.Y."/>
            <person name="Li J."/>
            <person name="Zhao F."/>
            <person name="Cao W.C."/>
        </authorList>
    </citation>
    <scope>NUCLEOTIDE SEQUENCE</scope>
    <source>
        <strain evidence="3">Rsan-2018</strain>
    </source>
</reference>
<keyword evidence="2" id="KW-0812">Transmembrane</keyword>
<evidence type="ECO:0000313" key="4">
    <source>
        <dbReference type="Proteomes" id="UP000821837"/>
    </source>
</evidence>
<feature type="region of interest" description="Disordered" evidence="1">
    <location>
        <begin position="87"/>
        <end position="109"/>
    </location>
</feature>
<dbReference type="Proteomes" id="UP000821837">
    <property type="component" value="Chromosome 1"/>
</dbReference>
<organism evidence="3 4">
    <name type="scientific">Rhipicephalus sanguineus</name>
    <name type="common">Brown dog tick</name>
    <name type="synonym">Ixodes sanguineus</name>
    <dbReference type="NCBI Taxonomy" id="34632"/>
    <lineage>
        <taxon>Eukaryota</taxon>
        <taxon>Metazoa</taxon>
        <taxon>Ecdysozoa</taxon>
        <taxon>Arthropoda</taxon>
        <taxon>Chelicerata</taxon>
        <taxon>Arachnida</taxon>
        <taxon>Acari</taxon>
        <taxon>Parasitiformes</taxon>
        <taxon>Ixodida</taxon>
        <taxon>Ixodoidea</taxon>
        <taxon>Ixodidae</taxon>
        <taxon>Rhipicephalinae</taxon>
        <taxon>Rhipicephalus</taxon>
        <taxon>Rhipicephalus</taxon>
    </lineage>
</organism>
<keyword evidence="2" id="KW-1133">Transmembrane helix</keyword>
<protein>
    <submittedName>
        <fullName evidence="3">Uncharacterized protein</fullName>
    </submittedName>
</protein>
<keyword evidence="2" id="KW-0472">Membrane</keyword>
<gene>
    <name evidence="3" type="ORF">HPB52_008068</name>
</gene>
<proteinExistence type="predicted"/>
<sequence length="237" mass="26153">MGIWRRMKRLSNGERHHKDFFLGGCGVSYRRYPSPDEQQQGALSQSRIALDRALSFRWLTHAVTKRSHRRFSLGNGAGVGVLVQPPPTATTGARQRHGMAPAPSSHGQRSGVHLVSLECPESEDEVGQYLFPALMSIAMCALAALGVLFCLVVSLPWIVLTLVSLSGLLCIWYDVAKERRNRALLRQFHVCAGASPRDAEDWIKTLPRAANLAAPRASMSEADMLLLCARSKMYNSL</sequence>
<comment type="caution">
    <text evidence="3">The sequence shown here is derived from an EMBL/GenBank/DDBJ whole genome shotgun (WGS) entry which is preliminary data.</text>
</comment>
<name>A0A9D4QKG5_RHISA</name>
<evidence type="ECO:0000313" key="3">
    <source>
        <dbReference type="EMBL" id="KAH7982901.1"/>
    </source>
</evidence>
<evidence type="ECO:0000256" key="1">
    <source>
        <dbReference type="SAM" id="MobiDB-lite"/>
    </source>
</evidence>
<accession>A0A9D4QKG5</accession>
<dbReference type="EMBL" id="JABSTV010001245">
    <property type="protein sequence ID" value="KAH7982901.1"/>
    <property type="molecule type" value="Genomic_DNA"/>
</dbReference>